<keyword evidence="3" id="KW-1185">Reference proteome</keyword>
<evidence type="ECO:0000313" key="2">
    <source>
        <dbReference type="EMBL" id="CAG5077672.1"/>
    </source>
</evidence>
<sequence>MVALLTLRINLVFVPSKNSDRRKMKLFSVFVIAAVSAQGFDAKVANLARNVDLSESDEDRQARFKQECKSTIGNKQDTPKFKEKLNACMDKKNAKHAKRVAKAEAAADRAEMKQKVKAKKAEKVPIKEERAFCKNACKQIANQITKANCLSWWKYSTRVQIQEILDEIMEIRDPAQRNSVEHCYTKSGLSGSESTCKDFAIGYCDGLNLAKPSPILRDCKSFCINECMEAGETCSWTEDDFDGEQK</sequence>
<protein>
    <submittedName>
        <fullName evidence="2">Oidioi.mRNA.OKI2018_I69.PAR.g8784.t1.cds</fullName>
    </submittedName>
</protein>
<evidence type="ECO:0000313" key="3">
    <source>
        <dbReference type="Proteomes" id="UP001158576"/>
    </source>
</evidence>
<dbReference type="Proteomes" id="UP001158576">
    <property type="component" value="Chromosome PAR"/>
</dbReference>
<organism evidence="2 3">
    <name type="scientific">Oikopleura dioica</name>
    <name type="common">Tunicate</name>
    <dbReference type="NCBI Taxonomy" id="34765"/>
    <lineage>
        <taxon>Eukaryota</taxon>
        <taxon>Metazoa</taxon>
        <taxon>Chordata</taxon>
        <taxon>Tunicata</taxon>
        <taxon>Appendicularia</taxon>
        <taxon>Copelata</taxon>
        <taxon>Oikopleuridae</taxon>
        <taxon>Oikopleura</taxon>
    </lineage>
</organism>
<feature type="coiled-coil region" evidence="1">
    <location>
        <begin position="93"/>
        <end position="122"/>
    </location>
</feature>
<reference evidence="2 3" key="1">
    <citation type="submission" date="2021-04" db="EMBL/GenBank/DDBJ databases">
        <authorList>
            <person name="Bliznina A."/>
        </authorList>
    </citation>
    <scope>NUCLEOTIDE SEQUENCE [LARGE SCALE GENOMIC DNA]</scope>
</reference>
<gene>
    <name evidence="2" type="ORF">OKIOD_LOCUS342</name>
</gene>
<keyword evidence="1" id="KW-0175">Coiled coil</keyword>
<accession>A0ABN7RHK8</accession>
<dbReference type="EMBL" id="OU015568">
    <property type="protein sequence ID" value="CAG5077672.1"/>
    <property type="molecule type" value="Genomic_DNA"/>
</dbReference>
<evidence type="ECO:0000256" key="1">
    <source>
        <dbReference type="SAM" id="Coils"/>
    </source>
</evidence>
<name>A0ABN7RHK8_OIKDI</name>
<proteinExistence type="predicted"/>